<proteinExistence type="predicted"/>
<evidence type="ECO:0000256" key="1">
    <source>
        <dbReference type="ARBA" id="ARBA00001947"/>
    </source>
</evidence>
<sequence length="201" mass="22469">MNIKRIPVGMYAANCYILIDDERKEACIIDPGGDAELLIKEINNSGIEVKFILLTHGHMDHTAAVEEIKQKYDLPVYISNKDRELMGKEPGLFGQMWKITKDDKTINDGEILKVGNLEIRCIETGGHTPGGMCFLVNDVMFTGDTLFQASIGRTDFPGGDFDQLINNIKTKLMILPDNIVILPGHGSESNIKFERENNPFL</sequence>
<keyword evidence="3" id="KW-0378">Hydrolase</keyword>
<dbReference type="SMART" id="SM00849">
    <property type="entry name" value="Lactamase_B"/>
    <property type="match status" value="1"/>
</dbReference>
<name>A0ABT4CXP5_9CLOT</name>
<dbReference type="InterPro" id="IPR051453">
    <property type="entry name" value="MBL_Glyoxalase_II"/>
</dbReference>
<evidence type="ECO:0000313" key="6">
    <source>
        <dbReference type="EMBL" id="MCY6483627.1"/>
    </source>
</evidence>
<dbReference type="Proteomes" id="UP001078443">
    <property type="component" value="Unassembled WGS sequence"/>
</dbReference>
<dbReference type="CDD" id="cd06262">
    <property type="entry name" value="metallo-hydrolase-like_MBL-fold"/>
    <property type="match status" value="1"/>
</dbReference>
<dbReference type="Pfam" id="PF00753">
    <property type="entry name" value="Lactamase_B"/>
    <property type="match status" value="1"/>
</dbReference>
<dbReference type="EMBL" id="JAPQER010000002">
    <property type="protein sequence ID" value="MCY6483627.1"/>
    <property type="molecule type" value="Genomic_DNA"/>
</dbReference>
<organism evidence="6 7">
    <name type="scientific">Clostridium aestuarii</name>
    <dbReference type="NCBI Taxonomy" id="338193"/>
    <lineage>
        <taxon>Bacteria</taxon>
        <taxon>Bacillati</taxon>
        <taxon>Bacillota</taxon>
        <taxon>Clostridia</taxon>
        <taxon>Eubacteriales</taxon>
        <taxon>Clostridiaceae</taxon>
        <taxon>Clostridium</taxon>
    </lineage>
</organism>
<evidence type="ECO:0000313" key="7">
    <source>
        <dbReference type="Proteomes" id="UP001078443"/>
    </source>
</evidence>
<dbReference type="InterPro" id="IPR001279">
    <property type="entry name" value="Metallo-B-lactamas"/>
</dbReference>
<dbReference type="RefSeq" id="WP_268039904.1">
    <property type="nucleotide sequence ID" value="NZ_JAPQER010000002.1"/>
</dbReference>
<dbReference type="PANTHER" id="PTHR46233:SF3">
    <property type="entry name" value="HYDROXYACYLGLUTATHIONE HYDROLASE GLOC"/>
    <property type="match status" value="1"/>
</dbReference>
<dbReference type="Gene3D" id="3.60.15.10">
    <property type="entry name" value="Ribonuclease Z/Hydroxyacylglutathione hydrolase-like"/>
    <property type="match status" value="1"/>
</dbReference>
<keyword evidence="7" id="KW-1185">Reference proteome</keyword>
<feature type="domain" description="Metallo-beta-lactamase" evidence="5">
    <location>
        <begin position="12"/>
        <end position="185"/>
    </location>
</feature>
<comment type="cofactor">
    <cofactor evidence="1">
        <name>Zn(2+)</name>
        <dbReference type="ChEBI" id="CHEBI:29105"/>
    </cofactor>
</comment>
<protein>
    <submittedName>
        <fullName evidence="6">MBL fold metallo-hydrolase</fullName>
    </submittedName>
</protein>
<dbReference type="SUPFAM" id="SSF56281">
    <property type="entry name" value="Metallo-hydrolase/oxidoreductase"/>
    <property type="match status" value="1"/>
</dbReference>
<dbReference type="PANTHER" id="PTHR46233">
    <property type="entry name" value="HYDROXYACYLGLUTATHIONE HYDROLASE GLOC"/>
    <property type="match status" value="1"/>
</dbReference>
<keyword evidence="4" id="KW-0862">Zinc</keyword>
<dbReference type="InterPro" id="IPR036866">
    <property type="entry name" value="RibonucZ/Hydroxyglut_hydro"/>
</dbReference>
<evidence type="ECO:0000256" key="3">
    <source>
        <dbReference type="ARBA" id="ARBA00022801"/>
    </source>
</evidence>
<evidence type="ECO:0000259" key="5">
    <source>
        <dbReference type="SMART" id="SM00849"/>
    </source>
</evidence>
<evidence type="ECO:0000256" key="2">
    <source>
        <dbReference type="ARBA" id="ARBA00022723"/>
    </source>
</evidence>
<reference evidence="6" key="1">
    <citation type="submission" date="2022-12" db="EMBL/GenBank/DDBJ databases">
        <authorList>
            <person name="Wang J."/>
        </authorList>
    </citation>
    <scope>NUCLEOTIDE SEQUENCE</scope>
    <source>
        <strain evidence="6">HY-45-18</strain>
    </source>
</reference>
<comment type="caution">
    <text evidence="6">The sequence shown here is derived from an EMBL/GenBank/DDBJ whole genome shotgun (WGS) entry which is preliminary data.</text>
</comment>
<accession>A0ABT4CXP5</accession>
<evidence type="ECO:0000256" key="4">
    <source>
        <dbReference type="ARBA" id="ARBA00022833"/>
    </source>
</evidence>
<gene>
    <name evidence="6" type="ORF">OW763_04575</name>
</gene>
<keyword evidence="2" id="KW-0479">Metal-binding</keyword>